<feature type="region of interest" description="Disordered" evidence="1">
    <location>
        <begin position="89"/>
        <end position="116"/>
    </location>
</feature>
<sequence>MGNIPPADMQPINPTVADLSGTCAKYQVDQTQSTRLRYQSLTKNEGKPSHDVELDTQPLVLSTYADVRALLLSDDEAQKSEEDILGAGEEMDEEPQADKPQSSHAPSTEASDTDSSCDDILKKYDNILPLTERQLVKYLRKMSNALFAKITEDSWEKHKEVAVNYVDLKASIDDYYDENIAHRDQIDKLVEATESFTKFSTNITDIYSQAALRCDKGKGIATESDEDPSKILVPASNIVFPDPDKEVKVPYMINGKMYYLTDKEMQAYLDKEEKLRKAAEEERLLAISNPEVIKVVQEEVKKIGLNPKKITSAKASEKFKKAQDAEHQVLDAYFLLNIFLLKFKFIKLDILDNALIDRVSTDREG</sequence>
<feature type="compositionally biased region" description="Polar residues" evidence="1">
    <location>
        <begin position="99"/>
        <end position="110"/>
    </location>
</feature>
<dbReference type="EMBL" id="BQNB010008575">
    <property type="protein sequence ID" value="GJS51286.1"/>
    <property type="molecule type" value="Genomic_DNA"/>
</dbReference>
<name>A0ABQ4WEJ4_9ASTR</name>
<comment type="caution">
    <text evidence="2">The sequence shown here is derived from an EMBL/GenBank/DDBJ whole genome shotgun (WGS) entry which is preliminary data.</text>
</comment>
<proteinExistence type="predicted"/>
<reference evidence="2" key="1">
    <citation type="journal article" date="2022" name="Int. J. Mol. Sci.">
        <title>Draft Genome of Tanacetum Coccineum: Genomic Comparison of Closely Related Tanacetum-Family Plants.</title>
        <authorList>
            <person name="Yamashiro T."/>
            <person name="Shiraishi A."/>
            <person name="Nakayama K."/>
            <person name="Satake H."/>
        </authorList>
    </citation>
    <scope>NUCLEOTIDE SEQUENCE</scope>
</reference>
<evidence type="ECO:0000256" key="1">
    <source>
        <dbReference type="SAM" id="MobiDB-lite"/>
    </source>
</evidence>
<reference evidence="2" key="2">
    <citation type="submission" date="2022-01" db="EMBL/GenBank/DDBJ databases">
        <authorList>
            <person name="Yamashiro T."/>
            <person name="Shiraishi A."/>
            <person name="Satake H."/>
            <person name="Nakayama K."/>
        </authorList>
    </citation>
    <scope>NUCLEOTIDE SEQUENCE</scope>
</reference>
<dbReference type="Proteomes" id="UP001151760">
    <property type="component" value="Unassembled WGS sequence"/>
</dbReference>
<protein>
    <submittedName>
        <fullName evidence="2">Uncharacterized protein</fullName>
    </submittedName>
</protein>
<keyword evidence="3" id="KW-1185">Reference proteome</keyword>
<evidence type="ECO:0000313" key="3">
    <source>
        <dbReference type="Proteomes" id="UP001151760"/>
    </source>
</evidence>
<accession>A0ABQ4WEJ4</accession>
<evidence type="ECO:0000313" key="2">
    <source>
        <dbReference type="EMBL" id="GJS51286.1"/>
    </source>
</evidence>
<organism evidence="2 3">
    <name type="scientific">Tanacetum coccineum</name>
    <dbReference type="NCBI Taxonomy" id="301880"/>
    <lineage>
        <taxon>Eukaryota</taxon>
        <taxon>Viridiplantae</taxon>
        <taxon>Streptophyta</taxon>
        <taxon>Embryophyta</taxon>
        <taxon>Tracheophyta</taxon>
        <taxon>Spermatophyta</taxon>
        <taxon>Magnoliopsida</taxon>
        <taxon>eudicotyledons</taxon>
        <taxon>Gunneridae</taxon>
        <taxon>Pentapetalae</taxon>
        <taxon>asterids</taxon>
        <taxon>campanulids</taxon>
        <taxon>Asterales</taxon>
        <taxon>Asteraceae</taxon>
        <taxon>Asteroideae</taxon>
        <taxon>Anthemideae</taxon>
        <taxon>Anthemidinae</taxon>
        <taxon>Tanacetum</taxon>
    </lineage>
</organism>
<gene>
    <name evidence="2" type="ORF">Tco_0624648</name>
</gene>